<gene>
    <name evidence="6" type="ORF">V1264_018550</name>
</gene>
<feature type="domain" description="Phospholipid/glycerol acyltransferase" evidence="5">
    <location>
        <begin position="81"/>
        <end position="195"/>
    </location>
</feature>
<dbReference type="InterPro" id="IPR002123">
    <property type="entry name" value="Plipid/glycerol_acylTrfase"/>
</dbReference>
<feature type="transmembrane region" description="Helical" evidence="4">
    <location>
        <begin position="9"/>
        <end position="35"/>
    </location>
</feature>
<feature type="transmembrane region" description="Helical" evidence="4">
    <location>
        <begin position="47"/>
        <end position="70"/>
    </location>
</feature>
<evidence type="ECO:0000256" key="4">
    <source>
        <dbReference type="SAM" id="Phobius"/>
    </source>
</evidence>
<dbReference type="GO" id="GO:0036149">
    <property type="term" value="P:phosphatidylinositol acyl-chain remodeling"/>
    <property type="evidence" value="ECO:0007669"/>
    <property type="project" value="TreeGrafter"/>
</dbReference>
<dbReference type="Pfam" id="PF01553">
    <property type="entry name" value="Acyltransferase"/>
    <property type="match status" value="1"/>
</dbReference>
<dbReference type="GO" id="GO:0016746">
    <property type="term" value="F:acyltransferase activity"/>
    <property type="evidence" value="ECO:0007669"/>
    <property type="project" value="UniProtKB-KW"/>
</dbReference>
<organism evidence="6 7">
    <name type="scientific">Littorina saxatilis</name>
    <dbReference type="NCBI Taxonomy" id="31220"/>
    <lineage>
        <taxon>Eukaryota</taxon>
        <taxon>Metazoa</taxon>
        <taxon>Spiralia</taxon>
        <taxon>Lophotrochozoa</taxon>
        <taxon>Mollusca</taxon>
        <taxon>Gastropoda</taxon>
        <taxon>Caenogastropoda</taxon>
        <taxon>Littorinimorpha</taxon>
        <taxon>Littorinoidea</taxon>
        <taxon>Littorinidae</taxon>
        <taxon>Littorina</taxon>
    </lineage>
</organism>
<name>A0AAN9BEM7_9CAEN</name>
<dbReference type="Proteomes" id="UP001374579">
    <property type="component" value="Unassembled WGS sequence"/>
</dbReference>
<reference evidence="6 7" key="1">
    <citation type="submission" date="2024-02" db="EMBL/GenBank/DDBJ databases">
        <title>Chromosome-scale genome assembly of the rough periwinkle Littorina saxatilis.</title>
        <authorList>
            <person name="De Jode A."/>
            <person name="Faria R."/>
            <person name="Formenti G."/>
            <person name="Sims Y."/>
            <person name="Smith T.P."/>
            <person name="Tracey A."/>
            <person name="Wood J.M.D."/>
            <person name="Zagrodzka Z.B."/>
            <person name="Johannesson K."/>
            <person name="Butlin R.K."/>
            <person name="Leder E.H."/>
        </authorList>
    </citation>
    <scope>NUCLEOTIDE SEQUENCE [LARGE SCALE GENOMIC DNA]</scope>
    <source>
        <strain evidence="6">Snail1</strain>
        <tissue evidence="6">Muscle</tissue>
    </source>
</reference>
<dbReference type="AlphaFoldDB" id="A0AAN9BEM7"/>
<evidence type="ECO:0000256" key="3">
    <source>
        <dbReference type="ARBA" id="ARBA00023315"/>
    </source>
</evidence>
<dbReference type="PANTHER" id="PTHR10983:SF16">
    <property type="entry name" value="LYSOCARDIOLIPIN ACYLTRANSFERASE 1"/>
    <property type="match status" value="1"/>
</dbReference>
<sequence>MGQPIWKGVVFSASLFLSCFFGTLVLLTPLIPVALKWPSVGRRLMDFFLWLWFVLAAAVYELFLGVKIVVHGQPAPPKHSVLILCNHRTRLDWLFLMSYELRCGTLSQYRISLKAQLKSIPGPGWAMQCAGFLFLQRDWKKDQDWISQSLKYFACMGTQPQFLLFPEGTDYCKNGLEKSRKFAEANGLPMYEWVLHPRTTGFVHFINKMKEYKTLDSVLDVTVAYPKNIVHSEAELGKGTAPQEVHFYAQNHLISEMPESTDKLEDWLRNTWREKEVALKKFYQVKGFHVNGENSAVSEEKERSVQRLLWGVVVFWAVFLTVVFYSLIFFPLFKWYCILSALTFVFIGRSYGGVDSLLYSLCD</sequence>
<protein>
    <recommendedName>
        <fullName evidence="5">Phospholipid/glycerol acyltransferase domain-containing protein</fullName>
    </recommendedName>
</protein>
<evidence type="ECO:0000313" key="6">
    <source>
        <dbReference type="EMBL" id="KAK7103701.1"/>
    </source>
</evidence>
<dbReference type="GO" id="GO:0005783">
    <property type="term" value="C:endoplasmic reticulum"/>
    <property type="evidence" value="ECO:0007669"/>
    <property type="project" value="TreeGrafter"/>
</dbReference>
<dbReference type="CDD" id="cd07990">
    <property type="entry name" value="LPLAT_LCLAT1-like"/>
    <property type="match status" value="1"/>
</dbReference>
<keyword evidence="7" id="KW-1185">Reference proteome</keyword>
<proteinExistence type="inferred from homology"/>
<dbReference type="PANTHER" id="PTHR10983">
    <property type="entry name" value="1-ACYLGLYCEROL-3-PHOSPHATE ACYLTRANSFERASE-RELATED"/>
    <property type="match status" value="1"/>
</dbReference>
<dbReference type="EMBL" id="JBAMIC010000008">
    <property type="protein sequence ID" value="KAK7103701.1"/>
    <property type="molecule type" value="Genomic_DNA"/>
</dbReference>
<accession>A0AAN9BEM7</accession>
<evidence type="ECO:0000256" key="2">
    <source>
        <dbReference type="ARBA" id="ARBA00022679"/>
    </source>
</evidence>
<comment type="caution">
    <text evidence="6">The sequence shown here is derived from an EMBL/GenBank/DDBJ whole genome shotgun (WGS) entry which is preliminary data.</text>
</comment>
<keyword evidence="4" id="KW-1133">Transmembrane helix</keyword>
<keyword evidence="2" id="KW-0808">Transferase</keyword>
<keyword evidence="3" id="KW-0012">Acyltransferase</keyword>
<evidence type="ECO:0000313" key="7">
    <source>
        <dbReference type="Proteomes" id="UP001374579"/>
    </source>
</evidence>
<dbReference type="SMART" id="SM00563">
    <property type="entry name" value="PlsC"/>
    <property type="match status" value="1"/>
</dbReference>
<evidence type="ECO:0000259" key="5">
    <source>
        <dbReference type="SMART" id="SM00563"/>
    </source>
</evidence>
<feature type="transmembrane region" description="Helical" evidence="4">
    <location>
        <begin position="308"/>
        <end position="327"/>
    </location>
</feature>
<dbReference type="Pfam" id="PF16076">
    <property type="entry name" value="Acyltransf_C"/>
    <property type="match status" value="1"/>
</dbReference>
<keyword evidence="4" id="KW-0812">Transmembrane</keyword>
<comment type="similarity">
    <text evidence="1">Belongs to the 1-acyl-sn-glycerol-3-phosphate acyltransferase family.</text>
</comment>
<dbReference type="InterPro" id="IPR032098">
    <property type="entry name" value="Acyltransf_C"/>
</dbReference>
<keyword evidence="4" id="KW-0472">Membrane</keyword>
<evidence type="ECO:0000256" key="1">
    <source>
        <dbReference type="ARBA" id="ARBA00008655"/>
    </source>
</evidence>
<dbReference type="PROSITE" id="PS51257">
    <property type="entry name" value="PROKAR_LIPOPROTEIN"/>
    <property type="match status" value="1"/>
</dbReference>
<dbReference type="SUPFAM" id="SSF69593">
    <property type="entry name" value="Glycerol-3-phosphate (1)-acyltransferase"/>
    <property type="match status" value="1"/>
</dbReference>